<sequence>MPTQGIEARPDRTAASAERRNFVKPVLPGRSITAVDRDLPTPTWETAMDVAVRAVGPDSADRLRSLHQWLRDVDELRGRVSALETPPPPDAPGPVLDAVAPAVKSGAIRK</sequence>
<gene>
    <name evidence="1" type="ORF">BJ969_002326</name>
</gene>
<dbReference type="Pfam" id="PF19953">
    <property type="entry name" value="EACC1"/>
    <property type="match status" value="1"/>
</dbReference>
<proteinExistence type="predicted"/>
<evidence type="ECO:0000313" key="1">
    <source>
        <dbReference type="EMBL" id="MBB5069238.1"/>
    </source>
</evidence>
<accession>A0A840NG61</accession>
<comment type="caution">
    <text evidence="1">The sequence shown here is derived from an EMBL/GenBank/DDBJ whole genome shotgun (WGS) entry which is preliminary data.</text>
</comment>
<reference evidence="1 2" key="1">
    <citation type="submission" date="2020-08" db="EMBL/GenBank/DDBJ databases">
        <title>Sequencing the genomes of 1000 actinobacteria strains.</title>
        <authorList>
            <person name="Klenk H.-P."/>
        </authorList>
    </citation>
    <scope>NUCLEOTIDE SEQUENCE [LARGE SCALE GENOMIC DNA]</scope>
    <source>
        <strain evidence="1 2">DSM 45582</strain>
    </source>
</reference>
<keyword evidence="2" id="KW-1185">Reference proteome</keyword>
<name>A0A840NG61_9PSEU</name>
<evidence type="ECO:0000313" key="2">
    <source>
        <dbReference type="Proteomes" id="UP000580474"/>
    </source>
</evidence>
<dbReference type="EMBL" id="JACHIV010000001">
    <property type="protein sequence ID" value="MBB5069238.1"/>
    <property type="molecule type" value="Genomic_DNA"/>
</dbReference>
<dbReference type="InterPro" id="IPR045428">
    <property type="entry name" value="EACC1"/>
</dbReference>
<dbReference type="Proteomes" id="UP000580474">
    <property type="component" value="Unassembled WGS sequence"/>
</dbReference>
<organism evidence="1 2">
    <name type="scientific">Saccharopolyspora gloriosae</name>
    <dbReference type="NCBI Taxonomy" id="455344"/>
    <lineage>
        <taxon>Bacteria</taxon>
        <taxon>Bacillati</taxon>
        <taxon>Actinomycetota</taxon>
        <taxon>Actinomycetes</taxon>
        <taxon>Pseudonocardiales</taxon>
        <taxon>Pseudonocardiaceae</taxon>
        <taxon>Saccharopolyspora</taxon>
    </lineage>
</organism>
<dbReference type="RefSeq" id="WP_184478947.1">
    <property type="nucleotide sequence ID" value="NZ_JACHIV010000001.1"/>
</dbReference>
<dbReference type="AlphaFoldDB" id="A0A840NG61"/>
<protein>
    <submittedName>
        <fullName evidence="1">Uncharacterized protein</fullName>
    </submittedName>
</protein>